<feature type="transmembrane region" description="Helical" evidence="6">
    <location>
        <begin position="219"/>
        <end position="237"/>
    </location>
</feature>
<gene>
    <name evidence="8" type="ORF">MOX91_02370</name>
</gene>
<evidence type="ECO:0000256" key="6">
    <source>
        <dbReference type="SAM" id="Phobius"/>
    </source>
</evidence>
<evidence type="ECO:0000256" key="2">
    <source>
        <dbReference type="ARBA" id="ARBA00022475"/>
    </source>
</evidence>
<evidence type="ECO:0000259" key="7">
    <source>
        <dbReference type="Pfam" id="PF12698"/>
    </source>
</evidence>
<feature type="transmembrane region" description="Helical" evidence="6">
    <location>
        <begin position="85"/>
        <end position="110"/>
    </location>
</feature>
<dbReference type="PANTHER" id="PTHR30294:SF29">
    <property type="entry name" value="MULTIDRUG ABC TRANSPORTER PERMEASE YBHS-RELATED"/>
    <property type="match status" value="1"/>
</dbReference>
<dbReference type="InterPro" id="IPR051449">
    <property type="entry name" value="ABC-2_transporter_component"/>
</dbReference>
<comment type="caution">
    <text evidence="8">The sequence shown here is derived from an EMBL/GenBank/DDBJ whole genome shotgun (WGS) entry which is preliminary data.</text>
</comment>
<keyword evidence="3 6" id="KW-0812">Transmembrane</keyword>
<reference evidence="8 9" key="1">
    <citation type="submission" date="2022-03" db="EMBL/GenBank/DDBJ databases">
        <title>Novel taxa within the pig intestine.</title>
        <authorList>
            <person name="Wylensek D."/>
            <person name="Bishof K."/>
            <person name="Afrizal A."/>
            <person name="Clavel T."/>
        </authorList>
    </citation>
    <scope>NUCLEOTIDE SEQUENCE [LARGE SCALE GENOMIC DNA]</scope>
    <source>
        <strain evidence="8 9">CLA-KB-P66</strain>
    </source>
</reference>
<dbReference type="Proteomes" id="UP001275932">
    <property type="component" value="Unassembled WGS sequence"/>
</dbReference>
<dbReference type="InterPro" id="IPR013525">
    <property type="entry name" value="ABC2_TM"/>
</dbReference>
<comment type="subcellular location">
    <subcellularLocation>
        <location evidence="1">Cell membrane</location>
        <topology evidence="1">Multi-pass membrane protein</topology>
    </subcellularLocation>
</comment>
<organism evidence="8 9">
    <name type="scientific">Intestinicryptomonas porci</name>
    <dbReference type="NCBI Taxonomy" id="2926320"/>
    <lineage>
        <taxon>Bacteria</taxon>
        <taxon>Pseudomonadati</taxon>
        <taxon>Verrucomicrobiota</taxon>
        <taxon>Opitutia</taxon>
        <taxon>Opitutales</taxon>
        <taxon>Intestinicryptomonaceae</taxon>
        <taxon>Intestinicryptomonas</taxon>
    </lineage>
</organism>
<dbReference type="PANTHER" id="PTHR30294">
    <property type="entry name" value="MEMBRANE COMPONENT OF ABC TRANSPORTER YHHJ-RELATED"/>
    <property type="match status" value="1"/>
</dbReference>
<feature type="domain" description="ABC-2 type transporter transmembrane" evidence="7">
    <location>
        <begin position="43"/>
        <end position="189"/>
    </location>
</feature>
<feature type="transmembrane region" description="Helical" evidence="6">
    <location>
        <begin position="158"/>
        <end position="182"/>
    </location>
</feature>
<dbReference type="Pfam" id="PF12698">
    <property type="entry name" value="ABC2_membrane_3"/>
    <property type="match status" value="1"/>
</dbReference>
<keyword evidence="9" id="KW-1185">Reference proteome</keyword>
<evidence type="ECO:0000256" key="3">
    <source>
        <dbReference type="ARBA" id="ARBA00022692"/>
    </source>
</evidence>
<keyword evidence="4 6" id="KW-1133">Transmembrane helix</keyword>
<evidence type="ECO:0000256" key="4">
    <source>
        <dbReference type="ARBA" id="ARBA00022989"/>
    </source>
</evidence>
<dbReference type="RefSeq" id="WP_370396473.1">
    <property type="nucleotide sequence ID" value="NZ_JALBUT010000002.1"/>
</dbReference>
<evidence type="ECO:0000256" key="1">
    <source>
        <dbReference type="ARBA" id="ARBA00004651"/>
    </source>
</evidence>
<sequence>MLFISPSTYAAALLFVCLMGGIYILSLWDVSATEGGKTPIELFLSLFWLPVLFMVPMLTMRSLAEERRMGTLQAMMTAPVSSFEIVLSKFLACYLLYVFFWALTLFFPIITVMSLPQAVADGRIFSVSKIATGYSFIFVSGAAYVAIGIFASSLTRSTLVAGMLSFCILFIAIVGSALAVNISPSDTAWSVWAESFADYAQSFKHLEDFSNSLLDTRPFFLYLSAAAAFIGATSLITEYRSS</sequence>
<keyword evidence="2" id="KW-1003">Cell membrane</keyword>
<evidence type="ECO:0000313" key="9">
    <source>
        <dbReference type="Proteomes" id="UP001275932"/>
    </source>
</evidence>
<evidence type="ECO:0000313" key="8">
    <source>
        <dbReference type="EMBL" id="MDX8415028.1"/>
    </source>
</evidence>
<feature type="transmembrane region" description="Helical" evidence="6">
    <location>
        <begin position="7"/>
        <end position="28"/>
    </location>
</feature>
<keyword evidence="5 6" id="KW-0472">Membrane</keyword>
<protein>
    <submittedName>
        <fullName evidence="8">ABC transporter permease</fullName>
    </submittedName>
</protein>
<feature type="transmembrane region" description="Helical" evidence="6">
    <location>
        <begin position="130"/>
        <end position="151"/>
    </location>
</feature>
<dbReference type="EMBL" id="JALBUT010000002">
    <property type="protein sequence ID" value="MDX8415028.1"/>
    <property type="molecule type" value="Genomic_DNA"/>
</dbReference>
<proteinExistence type="predicted"/>
<name>A0ABU4WFI9_9BACT</name>
<evidence type="ECO:0000256" key="5">
    <source>
        <dbReference type="ARBA" id="ARBA00023136"/>
    </source>
</evidence>
<feature type="transmembrane region" description="Helical" evidence="6">
    <location>
        <begin position="40"/>
        <end position="64"/>
    </location>
</feature>
<accession>A0ABU4WFI9</accession>